<feature type="repeat" description="ANK" evidence="3">
    <location>
        <begin position="48"/>
        <end position="81"/>
    </location>
</feature>
<dbReference type="AlphaFoldDB" id="A0AAD3H1P8"/>
<dbReference type="PROSITE" id="PS50088">
    <property type="entry name" value="ANK_REPEAT"/>
    <property type="match status" value="1"/>
</dbReference>
<keyword evidence="6" id="KW-1185">Reference proteome</keyword>
<comment type="caution">
    <text evidence="5">The sequence shown here is derived from an EMBL/GenBank/DDBJ whole genome shotgun (WGS) entry which is preliminary data.</text>
</comment>
<dbReference type="EMBL" id="BLLK01000022">
    <property type="protein sequence ID" value="GFH46878.1"/>
    <property type="molecule type" value="Genomic_DNA"/>
</dbReference>
<dbReference type="PANTHER" id="PTHR24198">
    <property type="entry name" value="ANKYRIN REPEAT AND PROTEIN KINASE DOMAIN-CONTAINING PROTEIN"/>
    <property type="match status" value="1"/>
</dbReference>
<dbReference type="InterPro" id="IPR036770">
    <property type="entry name" value="Ankyrin_rpt-contain_sf"/>
</dbReference>
<feature type="region of interest" description="Disordered" evidence="4">
    <location>
        <begin position="115"/>
        <end position="140"/>
    </location>
</feature>
<accession>A0AAD3H1P8</accession>
<organism evidence="5 6">
    <name type="scientific">Chaetoceros tenuissimus</name>
    <dbReference type="NCBI Taxonomy" id="426638"/>
    <lineage>
        <taxon>Eukaryota</taxon>
        <taxon>Sar</taxon>
        <taxon>Stramenopiles</taxon>
        <taxon>Ochrophyta</taxon>
        <taxon>Bacillariophyta</taxon>
        <taxon>Coscinodiscophyceae</taxon>
        <taxon>Chaetocerotophycidae</taxon>
        <taxon>Chaetocerotales</taxon>
        <taxon>Chaetocerotaceae</taxon>
        <taxon>Chaetoceros</taxon>
    </lineage>
</organism>
<gene>
    <name evidence="5" type="ORF">CTEN210_03352</name>
</gene>
<sequence length="155" mass="17058">MFAFSNQQQNSEEIDSSTPFVAASDGDLALLQKSLQHLSLPATVADSNGLTLLHSAASYNQIEVMRWVLSQPNIDVNAKDSDGDTPLHHCDQMSAAKILVEEAKVDYRIKNSDGQTALQVKEEEANEMGGEMDDGEEDEDFKNLEELVGYLRSLP</sequence>
<dbReference type="SUPFAM" id="SSF48403">
    <property type="entry name" value="Ankyrin repeat"/>
    <property type="match status" value="1"/>
</dbReference>
<dbReference type="Proteomes" id="UP001054902">
    <property type="component" value="Unassembled WGS sequence"/>
</dbReference>
<name>A0AAD3H1P8_9STRA</name>
<keyword evidence="2 3" id="KW-0040">ANK repeat</keyword>
<feature type="compositionally biased region" description="Acidic residues" evidence="4">
    <location>
        <begin position="124"/>
        <end position="140"/>
    </location>
</feature>
<keyword evidence="1" id="KW-0677">Repeat</keyword>
<dbReference type="PANTHER" id="PTHR24198:SF165">
    <property type="entry name" value="ANKYRIN REPEAT-CONTAINING PROTEIN-RELATED"/>
    <property type="match status" value="1"/>
</dbReference>
<evidence type="ECO:0008006" key="7">
    <source>
        <dbReference type="Google" id="ProtNLM"/>
    </source>
</evidence>
<evidence type="ECO:0000313" key="6">
    <source>
        <dbReference type="Proteomes" id="UP001054902"/>
    </source>
</evidence>
<evidence type="ECO:0000256" key="3">
    <source>
        <dbReference type="PROSITE-ProRule" id="PRU00023"/>
    </source>
</evidence>
<dbReference type="Pfam" id="PF12796">
    <property type="entry name" value="Ank_2"/>
    <property type="match status" value="1"/>
</dbReference>
<protein>
    <recommendedName>
        <fullName evidence="7">Ankyrin</fullName>
    </recommendedName>
</protein>
<dbReference type="Gene3D" id="1.25.40.20">
    <property type="entry name" value="Ankyrin repeat-containing domain"/>
    <property type="match status" value="1"/>
</dbReference>
<evidence type="ECO:0000256" key="4">
    <source>
        <dbReference type="SAM" id="MobiDB-lite"/>
    </source>
</evidence>
<evidence type="ECO:0000313" key="5">
    <source>
        <dbReference type="EMBL" id="GFH46878.1"/>
    </source>
</evidence>
<evidence type="ECO:0000256" key="2">
    <source>
        <dbReference type="ARBA" id="ARBA00023043"/>
    </source>
</evidence>
<dbReference type="InterPro" id="IPR002110">
    <property type="entry name" value="Ankyrin_rpt"/>
</dbReference>
<proteinExistence type="predicted"/>
<reference evidence="5 6" key="1">
    <citation type="journal article" date="2021" name="Sci. Rep.">
        <title>The genome of the diatom Chaetoceros tenuissimus carries an ancient integrated fragment of an extant virus.</title>
        <authorList>
            <person name="Hongo Y."/>
            <person name="Kimura K."/>
            <person name="Takaki Y."/>
            <person name="Yoshida Y."/>
            <person name="Baba S."/>
            <person name="Kobayashi G."/>
            <person name="Nagasaki K."/>
            <person name="Hano T."/>
            <person name="Tomaru Y."/>
        </authorList>
    </citation>
    <scope>NUCLEOTIDE SEQUENCE [LARGE SCALE GENOMIC DNA]</scope>
    <source>
        <strain evidence="5 6">NIES-3715</strain>
    </source>
</reference>
<evidence type="ECO:0000256" key="1">
    <source>
        <dbReference type="ARBA" id="ARBA00022737"/>
    </source>
</evidence>